<dbReference type="PANTHER" id="PTHR43798">
    <property type="entry name" value="MONOACYLGLYCEROL LIPASE"/>
    <property type="match status" value="1"/>
</dbReference>
<dbReference type="SUPFAM" id="SSF53474">
    <property type="entry name" value="alpha/beta-Hydrolases"/>
    <property type="match status" value="1"/>
</dbReference>
<name>A0A1R1F1P3_9BACL</name>
<proteinExistence type="predicted"/>
<comment type="caution">
    <text evidence="3">The sequence shown here is derived from an EMBL/GenBank/DDBJ whole genome shotgun (WGS) entry which is preliminary data.</text>
</comment>
<dbReference type="Pfam" id="PF00561">
    <property type="entry name" value="Abhydrolase_1"/>
    <property type="match status" value="1"/>
</dbReference>
<dbReference type="Gene3D" id="3.40.50.1820">
    <property type="entry name" value="alpha/beta hydrolase"/>
    <property type="match status" value="1"/>
</dbReference>
<evidence type="ECO:0000259" key="2">
    <source>
        <dbReference type="Pfam" id="PF00561"/>
    </source>
</evidence>
<dbReference type="PRINTS" id="PR00111">
    <property type="entry name" value="ABHYDROLASE"/>
</dbReference>
<dbReference type="RefSeq" id="WP_076167044.1">
    <property type="nucleotide sequence ID" value="NZ_MRTP01000001.1"/>
</dbReference>
<gene>
    <name evidence="3" type="ORF">BK138_05500</name>
</gene>
<protein>
    <recommendedName>
        <fullName evidence="2">AB hydrolase-1 domain-containing protein</fullName>
    </recommendedName>
</protein>
<reference evidence="3 4" key="1">
    <citation type="submission" date="2016-11" db="EMBL/GenBank/DDBJ databases">
        <title>Paenibacillus species isolates.</title>
        <authorList>
            <person name="Beno S.M."/>
        </authorList>
    </citation>
    <scope>NUCLEOTIDE SEQUENCE [LARGE SCALE GENOMIC DNA]</scope>
    <source>
        <strain evidence="3 4">FSL R5-0378</strain>
    </source>
</reference>
<dbReference type="GO" id="GO:0016020">
    <property type="term" value="C:membrane"/>
    <property type="evidence" value="ECO:0007669"/>
    <property type="project" value="TreeGrafter"/>
</dbReference>
<dbReference type="AlphaFoldDB" id="A0A1R1F1P3"/>
<evidence type="ECO:0000256" key="1">
    <source>
        <dbReference type="ARBA" id="ARBA00022801"/>
    </source>
</evidence>
<dbReference type="EMBL" id="MRTP01000001">
    <property type="protein sequence ID" value="OMF58023.1"/>
    <property type="molecule type" value="Genomic_DNA"/>
</dbReference>
<evidence type="ECO:0000313" key="4">
    <source>
        <dbReference type="Proteomes" id="UP000187172"/>
    </source>
</evidence>
<dbReference type="STRING" id="297318.BK138_05500"/>
<dbReference type="InterPro" id="IPR029058">
    <property type="entry name" value="AB_hydrolase_fold"/>
</dbReference>
<dbReference type="InterPro" id="IPR050266">
    <property type="entry name" value="AB_hydrolase_sf"/>
</dbReference>
<dbReference type="Proteomes" id="UP000187172">
    <property type="component" value="Unassembled WGS sequence"/>
</dbReference>
<sequence length="262" mass="29025">MEAFVNGIKLHYVDEGTGFPLIVLHGLGLDVHSMEHAIHSFSTDFRVIAIDARGHGLSDKPAEYRLSDHVRDVIAVMDFLKLDKVYLVGGSMGSYIAQGVAIAAPERVEKLVLVTPKSNGRTSSMARLFSEHAEELEGMDTPAKVQHLSRYMFHNLSLVGAWMQHVQEGGTSLTEEQNAASNRALEGFDFRPDYGRITAETLIISGKYDGLNPPEWGREIADAIKGARYVEFLHSGHAPHVEEPERFDETVRSFLLAPPEQS</sequence>
<accession>A0A1R1F1P3</accession>
<dbReference type="PANTHER" id="PTHR43798:SF31">
    <property type="entry name" value="AB HYDROLASE SUPERFAMILY PROTEIN YCLE"/>
    <property type="match status" value="1"/>
</dbReference>
<dbReference type="InterPro" id="IPR000073">
    <property type="entry name" value="AB_hydrolase_1"/>
</dbReference>
<keyword evidence="1" id="KW-0378">Hydrolase</keyword>
<evidence type="ECO:0000313" key="3">
    <source>
        <dbReference type="EMBL" id="OMF58023.1"/>
    </source>
</evidence>
<feature type="domain" description="AB hydrolase-1" evidence="2">
    <location>
        <begin position="20"/>
        <end position="244"/>
    </location>
</feature>
<keyword evidence="4" id="KW-1185">Reference proteome</keyword>
<dbReference type="GO" id="GO:0016787">
    <property type="term" value="F:hydrolase activity"/>
    <property type="evidence" value="ECO:0007669"/>
    <property type="project" value="UniProtKB-KW"/>
</dbReference>
<organism evidence="3 4">
    <name type="scientific">Paenibacillus rhizosphaerae</name>
    <dbReference type="NCBI Taxonomy" id="297318"/>
    <lineage>
        <taxon>Bacteria</taxon>
        <taxon>Bacillati</taxon>
        <taxon>Bacillota</taxon>
        <taxon>Bacilli</taxon>
        <taxon>Bacillales</taxon>
        <taxon>Paenibacillaceae</taxon>
        <taxon>Paenibacillus</taxon>
    </lineage>
</organism>